<gene>
    <name evidence="2" type="ORF">FQP86_07655</name>
</gene>
<keyword evidence="3" id="KW-1185">Reference proteome</keyword>
<dbReference type="InterPro" id="IPR032869">
    <property type="entry name" value="WHH_dom_containing"/>
</dbReference>
<dbReference type="EMBL" id="VNFH01000004">
    <property type="protein sequence ID" value="TVU71375.1"/>
    <property type="molecule type" value="Genomic_DNA"/>
</dbReference>
<evidence type="ECO:0000313" key="2">
    <source>
        <dbReference type="EMBL" id="TVU71375.1"/>
    </source>
</evidence>
<dbReference type="RefSeq" id="WP_088744274.1">
    <property type="nucleotide sequence ID" value="NZ_CAWOWR010000097.1"/>
</dbReference>
<name>A0A558HQH7_9GAMM</name>
<accession>A0A558HQH7</accession>
<comment type="caution">
    <text evidence="2">The sequence shown here is derived from an EMBL/GenBank/DDBJ whole genome shotgun (WGS) entry which is preliminary data.</text>
</comment>
<dbReference type="AlphaFoldDB" id="A0A558HQH7"/>
<protein>
    <submittedName>
        <fullName evidence="2">Uncharacterized protein</fullName>
    </submittedName>
</protein>
<dbReference type="Proteomes" id="UP000319941">
    <property type="component" value="Unassembled WGS sequence"/>
</dbReference>
<proteinExistence type="predicted"/>
<evidence type="ECO:0000256" key="1">
    <source>
        <dbReference type="SAM" id="MobiDB-lite"/>
    </source>
</evidence>
<sequence>MNSQYTGIVQRVKPGVRGAHSRAAPYPGENGLTWHHHPEREGVMQLIPRAQHKAGGNVQHTLHPGKRGGMENWGGGR</sequence>
<organism evidence="2 3">
    <name type="scientific">Cobetia crustatorum</name>
    <dbReference type="NCBI Taxonomy" id="553385"/>
    <lineage>
        <taxon>Bacteria</taxon>
        <taxon>Pseudomonadati</taxon>
        <taxon>Pseudomonadota</taxon>
        <taxon>Gammaproteobacteria</taxon>
        <taxon>Oceanospirillales</taxon>
        <taxon>Halomonadaceae</taxon>
        <taxon>Cobetia</taxon>
    </lineage>
</organism>
<dbReference type="OrthoDB" id="9816400at2"/>
<feature type="region of interest" description="Disordered" evidence="1">
    <location>
        <begin position="13"/>
        <end position="35"/>
    </location>
</feature>
<dbReference type="Pfam" id="PF14414">
    <property type="entry name" value="WHH"/>
    <property type="match status" value="1"/>
</dbReference>
<reference evidence="2 3" key="1">
    <citation type="submission" date="2019-07" db="EMBL/GenBank/DDBJ databases">
        <title>Diversity of Bacteria from Kongsfjorden, Arctic.</title>
        <authorList>
            <person name="Yu Y."/>
        </authorList>
    </citation>
    <scope>NUCLEOTIDE SEQUENCE [LARGE SCALE GENOMIC DNA]</scope>
    <source>
        <strain evidence="2 3">SM1923</strain>
    </source>
</reference>
<feature type="region of interest" description="Disordered" evidence="1">
    <location>
        <begin position="52"/>
        <end position="77"/>
    </location>
</feature>
<evidence type="ECO:0000313" key="3">
    <source>
        <dbReference type="Proteomes" id="UP000319941"/>
    </source>
</evidence>